<evidence type="ECO:0000256" key="1">
    <source>
        <dbReference type="SAM" id="MobiDB-lite"/>
    </source>
</evidence>
<evidence type="ECO:0000313" key="4">
    <source>
        <dbReference type="Proteomes" id="UP000308652"/>
    </source>
</evidence>
<gene>
    <name evidence="3" type="ORF">BDQ12DRAFT_683530</name>
</gene>
<evidence type="ECO:0000313" key="3">
    <source>
        <dbReference type="EMBL" id="TFK38364.1"/>
    </source>
</evidence>
<sequence length="630" mass="70076">MAFLRRRSLMGAPRDAKLEQTTNHVPFPPSVENTPQKTNHLRTAPKDNRNGIFGRVSSLFSSRKRPPKLELAVKYTANTRAFGTASHESLAESEDDIRRPSGLGSAVSINSNRSMPPSPYTPIHDQDSPFQQHQLDGYQRTRAASSPNLLRAVPGKVKAKVRDRRESAAQSSPLQQITPAIHYPQDSYFPTRPALDIPIEIAAMVLSHLPRAEVLSLSTISHTFSSAVQHILYKELDFHSLSAMQVERLIALLASRPDLTVLVQRFACHTWPCFFSTSHHVDRADEHRNTLLKATFTLAFQRMSNMTDLTLPSFDLPLLAHYTAFNLRNLTLTTTMMTSDETTALFTWLDGRASITSLYFPNLVEDGDQKSANSAKHDDTLPPRNIPRHQHTLSTNARNFLFPFPTSSPNISPLPSPSQSPFAPSFQFPTASAHIDSAYPFSSSSLLPNLNVLHATPTLAMLLAPPPSNNPRRPIQRITLNINTTLYTGLRPAALMSPLQGITHLSLRFYENIDKRTIDKVLGAAGASLGSSSKQEWEGLHFLEVEFFNTSEPGVNETLYKAVQVVLPRYKVLQNLHLCFSDSNGVSLKTTNVTPTLTPPENARIMCWLKQCPTLESISLLSGARWHRSS</sequence>
<organism evidence="3 4">
    <name type="scientific">Crucibulum laeve</name>
    <dbReference type="NCBI Taxonomy" id="68775"/>
    <lineage>
        <taxon>Eukaryota</taxon>
        <taxon>Fungi</taxon>
        <taxon>Dikarya</taxon>
        <taxon>Basidiomycota</taxon>
        <taxon>Agaricomycotina</taxon>
        <taxon>Agaricomycetes</taxon>
        <taxon>Agaricomycetidae</taxon>
        <taxon>Agaricales</taxon>
        <taxon>Agaricineae</taxon>
        <taxon>Nidulariaceae</taxon>
        <taxon>Crucibulum</taxon>
    </lineage>
</organism>
<protein>
    <recommendedName>
        <fullName evidence="2">F-box domain-containing protein</fullName>
    </recommendedName>
</protein>
<dbReference type="Pfam" id="PF00646">
    <property type="entry name" value="F-box"/>
    <property type="match status" value="1"/>
</dbReference>
<keyword evidence="4" id="KW-1185">Reference proteome</keyword>
<feature type="domain" description="F-box" evidence="2">
    <location>
        <begin position="191"/>
        <end position="236"/>
    </location>
</feature>
<proteinExistence type="predicted"/>
<accession>A0A5C3LZ27</accession>
<dbReference type="InterPro" id="IPR001810">
    <property type="entry name" value="F-box_dom"/>
</dbReference>
<dbReference type="AlphaFoldDB" id="A0A5C3LZ27"/>
<dbReference type="PROSITE" id="PS50181">
    <property type="entry name" value="FBOX"/>
    <property type="match status" value="1"/>
</dbReference>
<reference evidence="3 4" key="1">
    <citation type="journal article" date="2019" name="Nat. Ecol. Evol.">
        <title>Megaphylogeny resolves global patterns of mushroom evolution.</title>
        <authorList>
            <person name="Varga T."/>
            <person name="Krizsan K."/>
            <person name="Foldi C."/>
            <person name="Dima B."/>
            <person name="Sanchez-Garcia M."/>
            <person name="Sanchez-Ramirez S."/>
            <person name="Szollosi G.J."/>
            <person name="Szarkandi J.G."/>
            <person name="Papp V."/>
            <person name="Albert L."/>
            <person name="Andreopoulos W."/>
            <person name="Angelini C."/>
            <person name="Antonin V."/>
            <person name="Barry K.W."/>
            <person name="Bougher N.L."/>
            <person name="Buchanan P."/>
            <person name="Buyck B."/>
            <person name="Bense V."/>
            <person name="Catcheside P."/>
            <person name="Chovatia M."/>
            <person name="Cooper J."/>
            <person name="Damon W."/>
            <person name="Desjardin D."/>
            <person name="Finy P."/>
            <person name="Geml J."/>
            <person name="Haridas S."/>
            <person name="Hughes K."/>
            <person name="Justo A."/>
            <person name="Karasinski D."/>
            <person name="Kautmanova I."/>
            <person name="Kiss B."/>
            <person name="Kocsube S."/>
            <person name="Kotiranta H."/>
            <person name="LaButti K.M."/>
            <person name="Lechner B.E."/>
            <person name="Liimatainen K."/>
            <person name="Lipzen A."/>
            <person name="Lukacs Z."/>
            <person name="Mihaltcheva S."/>
            <person name="Morgado L.N."/>
            <person name="Niskanen T."/>
            <person name="Noordeloos M.E."/>
            <person name="Ohm R.A."/>
            <person name="Ortiz-Santana B."/>
            <person name="Ovrebo C."/>
            <person name="Racz N."/>
            <person name="Riley R."/>
            <person name="Savchenko A."/>
            <person name="Shiryaev A."/>
            <person name="Soop K."/>
            <person name="Spirin V."/>
            <person name="Szebenyi C."/>
            <person name="Tomsovsky M."/>
            <person name="Tulloss R.E."/>
            <person name="Uehling J."/>
            <person name="Grigoriev I.V."/>
            <person name="Vagvolgyi C."/>
            <person name="Papp T."/>
            <person name="Martin F.M."/>
            <person name="Miettinen O."/>
            <person name="Hibbett D.S."/>
            <person name="Nagy L.G."/>
        </authorList>
    </citation>
    <scope>NUCLEOTIDE SEQUENCE [LARGE SCALE GENOMIC DNA]</scope>
    <source>
        <strain evidence="3 4">CBS 166.37</strain>
    </source>
</reference>
<dbReference type="Proteomes" id="UP000308652">
    <property type="component" value="Unassembled WGS sequence"/>
</dbReference>
<dbReference type="STRING" id="68775.A0A5C3LZ27"/>
<dbReference type="OrthoDB" id="3259156at2759"/>
<name>A0A5C3LZ27_9AGAR</name>
<evidence type="ECO:0000259" key="2">
    <source>
        <dbReference type="PROSITE" id="PS50181"/>
    </source>
</evidence>
<feature type="region of interest" description="Disordered" evidence="1">
    <location>
        <begin position="369"/>
        <end position="389"/>
    </location>
</feature>
<feature type="region of interest" description="Disordered" evidence="1">
    <location>
        <begin position="22"/>
        <end position="50"/>
    </location>
</feature>
<feature type="region of interest" description="Disordered" evidence="1">
    <location>
        <begin position="84"/>
        <end position="134"/>
    </location>
</feature>
<dbReference type="EMBL" id="ML213603">
    <property type="protein sequence ID" value="TFK38364.1"/>
    <property type="molecule type" value="Genomic_DNA"/>
</dbReference>
<feature type="region of interest" description="Disordered" evidence="1">
    <location>
        <begin position="154"/>
        <end position="175"/>
    </location>
</feature>